<organism evidence="3 4">
    <name type="scientific">Natranaeroarchaeum sulfidigenes</name>
    <dbReference type="NCBI Taxonomy" id="2784880"/>
    <lineage>
        <taxon>Archaea</taxon>
        <taxon>Methanobacteriati</taxon>
        <taxon>Methanobacteriota</taxon>
        <taxon>Stenosarchaea group</taxon>
        <taxon>Halobacteria</taxon>
        <taxon>Halobacteriales</taxon>
        <taxon>Natronoarchaeaceae</taxon>
        <taxon>Natranaeroarchaeum</taxon>
    </lineage>
</organism>
<evidence type="ECO:0000256" key="1">
    <source>
        <dbReference type="SAM" id="MobiDB-lite"/>
    </source>
</evidence>
<keyword evidence="4" id="KW-1185">Reference proteome</keyword>
<keyword evidence="2" id="KW-0812">Transmembrane</keyword>
<evidence type="ECO:0000256" key="2">
    <source>
        <dbReference type="SAM" id="Phobius"/>
    </source>
</evidence>
<feature type="transmembrane region" description="Helical" evidence="2">
    <location>
        <begin position="73"/>
        <end position="94"/>
    </location>
</feature>
<keyword evidence="2" id="KW-0472">Membrane</keyword>
<sequence length="95" mass="10474">MDRREERDTTDCEGCGETIDASRTYCPDCRLELADIDQTDGPEVVVDNSPEPDSLANRTRNIDSDEEDGIQPWVVIGIFVLVVVMGASVGLFILL</sequence>
<name>A0A897MTM1_9EURY</name>
<evidence type="ECO:0000313" key="3">
    <source>
        <dbReference type="EMBL" id="QSG02299.1"/>
    </source>
</evidence>
<keyword evidence="2" id="KW-1133">Transmembrane helix</keyword>
<dbReference type="AlphaFoldDB" id="A0A897MTM1"/>
<evidence type="ECO:0000313" key="4">
    <source>
        <dbReference type="Proteomes" id="UP000663586"/>
    </source>
</evidence>
<accession>A0A897MTM1</accession>
<dbReference type="Proteomes" id="UP000663586">
    <property type="component" value="Chromosome"/>
</dbReference>
<protein>
    <recommendedName>
        <fullName evidence="5">Zinc ribbon domain-containing protein</fullName>
    </recommendedName>
</protein>
<dbReference type="EMBL" id="CP064786">
    <property type="protein sequence ID" value="QSG02299.1"/>
    <property type="molecule type" value="Genomic_DNA"/>
</dbReference>
<gene>
    <name evidence="3" type="ORF">AArcS_1078</name>
</gene>
<reference evidence="3" key="1">
    <citation type="submission" date="2020-11" db="EMBL/GenBank/DDBJ databases">
        <title>Carbohydrate-dependent, anaerobic sulfur respiration: A novel catabolism in halophilic archaea.</title>
        <authorList>
            <person name="Sorokin D.Y."/>
            <person name="Messina E."/>
            <person name="Smedile F."/>
            <person name="La Cono V."/>
            <person name="Hallsworth J.E."/>
            <person name="Yakimov M.M."/>
        </authorList>
    </citation>
    <scope>NUCLEOTIDE SEQUENCE</scope>
    <source>
        <strain evidence="3">AArc-S</strain>
    </source>
</reference>
<evidence type="ECO:0008006" key="5">
    <source>
        <dbReference type="Google" id="ProtNLM"/>
    </source>
</evidence>
<dbReference type="KEGG" id="hara:AArcS_1078"/>
<proteinExistence type="predicted"/>
<feature type="region of interest" description="Disordered" evidence="1">
    <location>
        <begin position="41"/>
        <end position="63"/>
    </location>
</feature>